<dbReference type="AlphaFoldDB" id="A0AAP0ELU0"/>
<reference evidence="1 2" key="1">
    <citation type="submission" date="2024-01" db="EMBL/GenBank/DDBJ databases">
        <title>Genome assemblies of Stephania.</title>
        <authorList>
            <person name="Yang L."/>
        </authorList>
    </citation>
    <scope>NUCLEOTIDE SEQUENCE [LARGE SCALE GENOMIC DNA]</scope>
    <source>
        <strain evidence="1">QJT</strain>
        <tissue evidence="1">Leaf</tissue>
    </source>
</reference>
<comment type="caution">
    <text evidence="1">The sequence shown here is derived from an EMBL/GenBank/DDBJ whole genome shotgun (WGS) entry which is preliminary data.</text>
</comment>
<sequence length="172" mass="19076">MAKLGPDIESKGQQLTSYFNVVTIKEVDGSSLFVYKFEKICTQSPNKYSDESDDLPLPLLVLGSALRPSQKADDESRGYIGGLSTRLLVFLCTCRCVVVYASHRMGSEISECVRYVGMPESTQRCKSWFGLGPGNRGFQVKMDMNKGKATLMSHEIECGVGGWRGYKPRDDP</sequence>
<name>A0AAP0ELU0_9MAGN</name>
<dbReference type="Proteomes" id="UP001417504">
    <property type="component" value="Unassembled WGS sequence"/>
</dbReference>
<accession>A0AAP0ELU0</accession>
<gene>
    <name evidence="1" type="ORF">Sjap_024311</name>
</gene>
<proteinExistence type="predicted"/>
<evidence type="ECO:0000313" key="1">
    <source>
        <dbReference type="EMBL" id="KAK9091134.1"/>
    </source>
</evidence>
<organism evidence="1 2">
    <name type="scientific">Stephania japonica</name>
    <dbReference type="NCBI Taxonomy" id="461633"/>
    <lineage>
        <taxon>Eukaryota</taxon>
        <taxon>Viridiplantae</taxon>
        <taxon>Streptophyta</taxon>
        <taxon>Embryophyta</taxon>
        <taxon>Tracheophyta</taxon>
        <taxon>Spermatophyta</taxon>
        <taxon>Magnoliopsida</taxon>
        <taxon>Ranunculales</taxon>
        <taxon>Menispermaceae</taxon>
        <taxon>Menispermoideae</taxon>
        <taxon>Cissampelideae</taxon>
        <taxon>Stephania</taxon>
    </lineage>
</organism>
<keyword evidence="2" id="KW-1185">Reference proteome</keyword>
<protein>
    <submittedName>
        <fullName evidence="1">Uncharacterized protein</fullName>
    </submittedName>
</protein>
<dbReference type="EMBL" id="JBBNAE010000010">
    <property type="protein sequence ID" value="KAK9091134.1"/>
    <property type="molecule type" value="Genomic_DNA"/>
</dbReference>
<evidence type="ECO:0000313" key="2">
    <source>
        <dbReference type="Proteomes" id="UP001417504"/>
    </source>
</evidence>